<organism evidence="23 24">
    <name type="scientific">Naja naja</name>
    <name type="common">Indian cobra</name>
    <dbReference type="NCBI Taxonomy" id="35670"/>
    <lineage>
        <taxon>Eukaryota</taxon>
        <taxon>Metazoa</taxon>
        <taxon>Chordata</taxon>
        <taxon>Craniata</taxon>
        <taxon>Vertebrata</taxon>
        <taxon>Euteleostomi</taxon>
        <taxon>Lepidosauria</taxon>
        <taxon>Squamata</taxon>
        <taxon>Bifurcata</taxon>
        <taxon>Unidentata</taxon>
        <taxon>Episquamata</taxon>
        <taxon>Toxicofera</taxon>
        <taxon>Serpentes</taxon>
        <taxon>Colubroidea</taxon>
        <taxon>Elapidae</taxon>
        <taxon>Elapinae</taxon>
        <taxon>Naja</taxon>
    </lineage>
</organism>
<keyword evidence="8 19" id="KW-0106">Calcium</keyword>
<evidence type="ECO:0000259" key="22">
    <source>
        <dbReference type="PROSITE" id="PS50268"/>
    </source>
</evidence>
<dbReference type="InterPro" id="IPR002126">
    <property type="entry name" value="Cadherin-like_dom"/>
</dbReference>
<keyword evidence="15" id="KW-0628">Postsynaptic cell membrane</keyword>
<evidence type="ECO:0000256" key="6">
    <source>
        <dbReference type="ARBA" id="ARBA00022737"/>
    </source>
</evidence>
<dbReference type="Proteomes" id="UP000694559">
    <property type="component" value="Unplaced"/>
</dbReference>
<dbReference type="Gene3D" id="2.60.120.200">
    <property type="match status" value="1"/>
</dbReference>
<evidence type="ECO:0000256" key="19">
    <source>
        <dbReference type="PROSITE-ProRule" id="PRU00043"/>
    </source>
</evidence>
<evidence type="ECO:0000256" key="21">
    <source>
        <dbReference type="SAM" id="Phobius"/>
    </source>
</evidence>
<evidence type="ECO:0000256" key="12">
    <source>
        <dbReference type="ARBA" id="ARBA00023034"/>
    </source>
</evidence>
<feature type="domain" description="Cadherin" evidence="22">
    <location>
        <begin position="135"/>
        <end position="235"/>
    </location>
</feature>
<dbReference type="GO" id="GO:0051932">
    <property type="term" value="P:synaptic transmission, GABAergic"/>
    <property type="evidence" value="ECO:0007669"/>
    <property type="project" value="Ensembl"/>
</dbReference>
<dbReference type="Gene3D" id="2.60.40.60">
    <property type="entry name" value="Cadherins"/>
    <property type="match status" value="2"/>
</dbReference>
<evidence type="ECO:0000256" key="2">
    <source>
        <dbReference type="ARBA" id="ARBA00004614"/>
    </source>
</evidence>
<evidence type="ECO:0000256" key="16">
    <source>
        <dbReference type="ARBA" id="ARBA00035006"/>
    </source>
</evidence>
<evidence type="ECO:0000256" key="5">
    <source>
        <dbReference type="ARBA" id="ARBA00022729"/>
    </source>
</evidence>
<protein>
    <recommendedName>
        <fullName evidence="18">Calsyntenin-3</fullName>
    </recommendedName>
</protein>
<keyword evidence="12" id="KW-0333">Golgi apparatus</keyword>
<dbReference type="GO" id="GO:0009986">
    <property type="term" value="C:cell surface"/>
    <property type="evidence" value="ECO:0007669"/>
    <property type="project" value="Ensembl"/>
</dbReference>
<evidence type="ECO:0000256" key="10">
    <source>
        <dbReference type="ARBA" id="ARBA00022989"/>
    </source>
</evidence>
<evidence type="ECO:0000313" key="24">
    <source>
        <dbReference type="Proteomes" id="UP000694559"/>
    </source>
</evidence>
<dbReference type="GO" id="GO:0098978">
    <property type="term" value="C:glutamatergic synapse"/>
    <property type="evidence" value="ECO:0007669"/>
    <property type="project" value="Ensembl"/>
</dbReference>
<reference evidence="23" key="1">
    <citation type="submission" date="2025-08" db="UniProtKB">
        <authorList>
            <consortium name="Ensembl"/>
        </authorList>
    </citation>
    <scope>IDENTIFICATION</scope>
</reference>
<dbReference type="InterPro" id="IPR015919">
    <property type="entry name" value="Cadherin-like_sf"/>
</dbReference>
<keyword evidence="11" id="KW-0770">Synapse</keyword>
<dbReference type="GO" id="GO:0000139">
    <property type="term" value="C:Golgi membrane"/>
    <property type="evidence" value="ECO:0007669"/>
    <property type="project" value="UniProtKB-SubCell"/>
</dbReference>
<dbReference type="InterPro" id="IPR013320">
    <property type="entry name" value="ConA-like_dom_sf"/>
</dbReference>
<dbReference type="SMART" id="SM00112">
    <property type="entry name" value="CA"/>
    <property type="match status" value="2"/>
</dbReference>
<evidence type="ECO:0000256" key="11">
    <source>
        <dbReference type="ARBA" id="ARBA00023018"/>
    </source>
</evidence>
<keyword evidence="5" id="KW-0732">Signal</keyword>
<evidence type="ECO:0000256" key="7">
    <source>
        <dbReference type="ARBA" id="ARBA00022824"/>
    </source>
</evidence>
<dbReference type="GO" id="GO:0005509">
    <property type="term" value="F:calcium ion binding"/>
    <property type="evidence" value="ECO:0007669"/>
    <property type="project" value="UniProtKB-UniRule"/>
</dbReference>
<gene>
    <name evidence="23" type="primary">CLSTN3</name>
</gene>
<dbReference type="Pfam" id="PF19699">
    <property type="entry name" value="CLSTN_C"/>
    <property type="match status" value="1"/>
</dbReference>
<dbReference type="Ensembl" id="ENSNNAT00000020968.1">
    <property type="protein sequence ID" value="ENSNNAP00000019979.1"/>
    <property type="gene ID" value="ENSNNAG00000013267.1"/>
</dbReference>
<feature type="domain" description="Cadherin" evidence="22">
    <location>
        <begin position="18"/>
        <end position="134"/>
    </location>
</feature>
<dbReference type="GO" id="GO:1905606">
    <property type="term" value="P:regulation of presynapse assembly"/>
    <property type="evidence" value="ECO:0007669"/>
    <property type="project" value="Ensembl"/>
</dbReference>
<dbReference type="OMA" id="YTVQCAM"/>
<dbReference type="InterPro" id="IPR045588">
    <property type="entry name" value="CLSTN_C"/>
</dbReference>
<dbReference type="FunFam" id="2.60.120.200:FF:000234">
    <property type="entry name" value="Calsyntenin 3"/>
    <property type="match status" value="1"/>
</dbReference>
<dbReference type="FunFam" id="2.60.40.60:FF:000025">
    <property type="entry name" value="Calsyntenin 1"/>
    <property type="match status" value="1"/>
</dbReference>
<keyword evidence="4 21" id="KW-0812">Transmembrane</keyword>
<evidence type="ECO:0000256" key="4">
    <source>
        <dbReference type="ARBA" id="ARBA00022692"/>
    </source>
</evidence>
<evidence type="ECO:0000256" key="15">
    <source>
        <dbReference type="ARBA" id="ARBA00023257"/>
    </source>
</evidence>
<comment type="subcellular location">
    <subcellularLocation>
        <location evidence="1">Endoplasmic reticulum membrane</location>
        <topology evidence="1">Single-pass type I membrane protein</topology>
    </subcellularLocation>
    <subcellularLocation>
        <location evidence="2">Golgi apparatus membrane</location>
        <topology evidence="2">Single-pass type I membrane protein</topology>
    </subcellularLocation>
    <subcellularLocation>
        <location evidence="16">Postsynaptic cell membrane</location>
        <topology evidence="16">Single-pass type I membrane protein</topology>
    </subcellularLocation>
</comment>
<dbReference type="GO" id="GO:0001558">
    <property type="term" value="P:regulation of cell growth"/>
    <property type="evidence" value="ECO:0007669"/>
    <property type="project" value="Ensembl"/>
</dbReference>
<accession>A0A8C6XUF5</accession>
<evidence type="ECO:0000256" key="9">
    <source>
        <dbReference type="ARBA" id="ARBA00022889"/>
    </source>
</evidence>
<keyword evidence="6" id="KW-0677">Repeat</keyword>
<keyword evidence="7" id="KW-0256">Endoplasmic reticulum</keyword>
<dbReference type="SUPFAM" id="SSF49313">
    <property type="entry name" value="Cadherin-like"/>
    <property type="match status" value="2"/>
</dbReference>
<keyword evidence="14" id="KW-0325">Glycoprotein</keyword>
<dbReference type="GO" id="GO:0035249">
    <property type="term" value="P:synaptic transmission, glutamatergic"/>
    <property type="evidence" value="ECO:0007669"/>
    <property type="project" value="Ensembl"/>
</dbReference>
<dbReference type="PANTHER" id="PTHR14139:SF5">
    <property type="entry name" value="CALSYNTENIN-3"/>
    <property type="match status" value="1"/>
</dbReference>
<feature type="transmembrane region" description="Helical" evidence="21">
    <location>
        <begin position="822"/>
        <end position="843"/>
    </location>
</feature>
<dbReference type="CDD" id="cd11304">
    <property type="entry name" value="Cadherin_repeat"/>
    <property type="match status" value="2"/>
</dbReference>
<dbReference type="PROSITE" id="PS50268">
    <property type="entry name" value="CADHERIN_2"/>
    <property type="match status" value="2"/>
</dbReference>
<keyword evidence="3" id="KW-1003">Cell membrane</keyword>
<reference evidence="23" key="2">
    <citation type="submission" date="2025-09" db="UniProtKB">
        <authorList>
            <consortium name="Ensembl"/>
        </authorList>
    </citation>
    <scope>IDENTIFICATION</scope>
</reference>
<evidence type="ECO:0000313" key="23">
    <source>
        <dbReference type="Ensembl" id="ENSNNAP00000019979.1"/>
    </source>
</evidence>
<dbReference type="GO" id="GO:0007416">
    <property type="term" value="P:synapse assembly"/>
    <property type="evidence" value="ECO:0007669"/>
    <property type="project" value="Ensembl"/>
</dbReference>
<evidence type="ECO:0000256" key="18">
    <source>
        <dbReference type="ARBA" id="ARBA00040470"/>
    </source>
</evidence>
<dbReference type="PRINTS" id="PR00205">
    <property type="entry name" value="CADHERIN"/>
</dbReference>
<dbReference type="GO" id="GO:0007156">
    <property type="term" value="P:homophilic cell adhesion via plasma membrane adhesion molecules"/>
    <property type="evidence" value="ECO:0007669"/>
    <property type="project" value="InterPro"/>
</dbReference>
<dbReference type="PANTHER" id="PTHR14139">
    <property type="entry name" value="CALSYNTENIN"/>
    <property type="match status" value="1"/>
</dbReference>
<keyword evidence="10 21" id="KW-1133">Transmembrane helix</keyword>
<evidence type="ECO:0000256" key="17">
    <source>
        <dbReference type="ARBA" id="ARBA00035015"/>
    </source>
</evidence>
<evidence type="ECO:0000256" key="14">
    <source>
        <dbReference type="ARBA" id="ARBA00023180"/>
    </source>
</evidence>
<feature type="compositionally biased region" description="Polar residues" evidence="20">
    <location>
        <begin position="906"/>
        <end position="918"/>
    </location>
</feature>
<evidence type="ECO:0000256" key="13">
    <source>
        <dbReference type="ARBA" id="ARBA00023136"/>
    </source>
</evidence>
<dbReference type="GO" id="GO:0098982">
    <property type="term" value="C:GABA-ergic synapse"/>
    <property type="evidence" value="ECO:0007669"/>
    <property type="project" value="Ensembl"/>
</dbReference>
<dbReference type="GO" id="GO:0042043">
    <property type="term" value="F:neurexin family protein binding"/>
    <property type="evidence" value="ECO:0007669"/>
    <property type="project" value="Ensembl"/>
</dbReference>
<dbReference type="GO" id="GO:0050806">
    <property type="term" value="P:positive regulation of synaptic transmission"/>
    <property type="evidence" value="ECO:0007669"/>
    <property type="project" value="Ensembl"/>
</dbReference>
<dbReference type="GO" id="GO:0051965">
    <property type="term" value="P:positive regulation of synapse assembly"/>
    <property type="evidence" value="ECO:0007669"/>
    <property type="project" value="Ensembl"/>
</dbReference>
<evidence type="ECO:0000256" key="20">
    <source>
        <dbReference type="SAM" id="MobiDB-lite"/>
    </source>
</evidence>
<dbReference type="OrthoDB" id="10012272at2759"/>
<dbReference type="GO" id="GO:0005789">
    <property type="term" value="C:endoplasmic reticulum membrane"/>
    <property type="evidence" value="ECO:0007669"/>
    <property type="project" value="UniProtKB-SubCell"/>
</dbReference>
<keyword evidence="24" id="KW-1185">Reference proteome</keyword>
<name>A0A8C6XUF5_NAJNA</name>
<comment type="similarity">
    <text evidence="17">Belongs to the calsyntenin family.</text>
</comment>
<feature type="region of interest" description="Disordered" evidence="20">
    <location>
        <begin position="893"/>
        <end position="930"/>
    </location>
</feature>
<evidence type="ECO:0000256" key="3">
    <source>
        <dbReference type="ARBA" id="ARBA00022475"/>
    </source>
</evidence>
<keyword evidence="13 21" id="KW-0472">Membrane</keyword>
<dbReference type="GO" id="GO:0032991">
    <property type="term" value="C:protein-containing complex"/>
    <property type="evidence" value="ECO:0007669"/>
    <property type="project" value="Ensembl"/>
</dbReference>
<evidence type="ECO:0000256" key="8">
    <source>
        <dbReference type="ARBA" id="ARBA00022837"/>
    </source>
</evidence>
<dbReference type="GO" id="GO:0098632">
    <property type="term" value="F:cell-cell adhesion mediator activity"/>
    <property type="evidence" value="ECO:0007669"/>
    <property type="project" value="Ensembl"/>
</dbReference>
<evidence type="ECO:0000256" key="1">
    <source>
        <dbReference type="ARBA" id="ARBA00004115"/>
    </source>
</evidence>
<sequence length="930" mass="103596">IILFALPMLLANKHKPWIEAEYQGIVMENDNTVLLNPPLFALDKDAPLRYAGEICGFRIHGAGVPFEAVILDKATGEGLIRAKEPVDCEAHKEHTFTIQAYDCGEGPDGANTKKSHKATVHVRVNDVNEFAPVFVDKLYRVAVTEGKLYDRILRVEAIDGDCSPQYSQICYYEILTPNVPFLIDNDGNIENTEKLQYSGERLYKFTVTAYDCGKKRASDDAEVEIQVKPTCKPSWQGWNKRIEYIPGTGSLALFPSIHLETCDEPLWNIQATVELQTNHVAKGCDRDNYSEKSLRKLCGAARGEVDLLPVPGPMANWTARLSVHYSQDSSLIYWFNGSQATQVPMGSGTGALEGLSDHFTLSLWVKHGVLPNKGKKEEETVICSTMRSEDGYSHYSLTVHGCRIAFLYWPLLENARPVKFLWKLEQVCDDEWHHYALNLEFPTVTLYVDGVSYDPALIHDNGLIHPPRHESSLMIGACWAGNSQKENQERINLESREVIECLYACREGLDYSDFDSLGKGMKVYLPLLLMSLDATFLFSPQVHVNPSQSLLILEGDDVETFNRAIQHVAYMNSLRFATPGVRPLKLTTAVKCFSEESCVSIPDVEGYVVVLQPDAPQISLRGSSHFARPASDFENAEGVLLFPDLQISCSISHQVEAKKDESWHGTVADTRMSDEIVHNLDGCEISLIGEELDPEREYLLLDGASLQQRGLELMNTSAYLTVTGVESIAVYEEILHQISYCIRRGAALYERKFRLSCTEMNGRYSSNEFTVEVNVLHNMNRGAHPNHIMSGQQFTHRGHHLPPELSGHSLANVHRNSMVPSAATIIIVVCVGFLALMVILGVLRIHSLHRRGSEREGAGESAGNQGSARAKENEMFWDDSALTIIVNPMEVSEGRDGRVGRGPCFNSDQALHPFSSTVIPELPGESSRGQ</sequence>
<dbReference type="GO" id="GO:1902474">
    <property type="term" value="P:positive regulation of protein localization to synapse"/>
    <property type="evidence" value="ECO:0007669"/>
    <property type="project" value="Ensembl"/>
</dbReference>
<dbReference type="AlphaFoldDB" id="A0A8C6XUF5"/>
<feature type="region of interest" description="Disordered" evidence="20">
    <location>
        <begin position="851"/>
        <end position="870"/>
    </location>
</feature>
<dbReference type="SUPFAM" id="SSF49899">
    <property type="entry name" value="Concanavalin A-like lectins/glucanases"/>
    <property type="match status" value="1"/>
</dbReference>
<dbReference type="GO" id="GO:0098839">
    <property type="term" value="C:postsynaptic density membrane"/>
    <property type="evidence" value="ECO:0007669"/>
    <property type="project" value="Ensembl"/>
</dbReference>
<proteinExistence type="inferred from homology"/>
<dbReference type="FunFam" id="2.60.40.60:FF:000062">
    <property type="entry name" value="Calsyntenin 3"/>
    <property type="match status" value="1"/>
</dbReference>
<dbReference type="GeneTree" id="ENSGT00950000183086"/>
<keyword evidence="9" id="KW-0130">Cell adhesion</keyword>